<dbReference type="GO" id="GO:0005634">
    <property type="term" value="C:nucleus"/>
    <property type="evidence" value="ECO:0007669"/>
    <property type="project" value="UniProtKB-SubCell"/>
</dbReference>
<dbReference type="InterPro" id="IPR032194">
    <property type="entry name" value="CNOT1_HEAT"/>
</dbReference>
<feature type="region of interest" description="Disordered" evidence="8">
    <location>
        <begin position="446"/>
        <end position="471"/>
    </location>
</feature>
<evidence type="ECO:0000259" key="10">
    <source>
        <dbReference type="Pfam" id="PF12842"/>
    </source>
</evidence>
<name>A0A9P6NJ52_9BASI</name>
<dbReference type="GO" id="GO:0060090">
    <property type="term" value="F:molecular adaptor activity"/>
    <property type="evidence" value="ECO:0007669"/>
    <property type="project" value="TreeGrafter"/>
</dbReference>
<dbReference type="Gene3D" id="1.25.40.790">
    <property type="match status" value="1"/>
</dbReference>
<organism evidence="15 16">
    <name type="scientific">Cronartium quercuum f. sp. fusiforme G11</name>
    <dbReference type="NCBI Taxonomy" id="708437"/>
    <lineage>
        <taxon>Eukaryota</taxon>
        <taxon>Fungi</taxon>
        <taxon>Dikarya</taxon>
        <taxon>Basidiomycota</taxon>
        <taxon>Pucciniomycotina</taxon>
        <taxon>Pucciniomycetes</taxon>
        <taxon>Pucciniales</taxon>
        <taxon>Coleosporiaceae</taxon>
        <taxon>Cronartium</taxon>
    </lineage>
</organism>
<dbReference type="OrthoDB" id="1933107at2759"/>
<comment type="function">
    <text evidence="6">Acts as a component of the CCR4-NOT core complex, which in the nucleus seems to be a general transcription factor, and in the cytoplasm the major mRNA deadenylase involved in mRNA turnover. The NOT protein subcomplex negatively regulates the basal and activated transcription of many genes. Preferentially affects TC-type TATA element-dependent transcription. Could directly or indirectly inhibit component(s) of the general transcription machinery.</text>
</comment>
<dbReference type="InterPro" id="IPR038535">
    <property type="entry name" value="CNOT1_TTP_bind_sf"/>
</dbReference>
<evidence type="ECO:0000259" key="14">
    <source>
        <dbReference type="Pfam" id="PF25097"/>
    </source>
</evidence>
<dbReference type="InterPro" id="IPR040398">
    <property type="entry name" value="Not1"/>
</dbReference>
<sequence>MLPTTTPPPGLSVLSAQQQRANELAKIAKTQIVFKIGGLTEENFAYAQQEIQAVVRQNPGDTDLFYIQRLIHASISALGFQSSHNLSSGLILNSNSQSQLALRLLTSELKLLARDPFAASKFASALAAALHAGDAFELPAFVRATGLHPLERLLLLPPLLGLLALTPPPPPPSAPLPPGLPPPPATTQHQHPALLAKKRQIARDAAQILRESIGAALHSLSIPISPAQPNPNNNNPSTPSPSTGSEEQMPELTAIQLSKLLAIVISDTALPTPPPDEPQPEQPEWLWTPTVQRAAVQALVSRVGQELAAQIANHCLTEARFPSAPTPIALLYRICSDPTICTADLCKSVLLKTGRGTGSSGSAETEVSEQLRELVVLASKYGPEFHIDHVSWIRAVGEHYSNRIRWSNVIILAFDRPQSAGALPEGWGLRFLAKVLSLAPSLTPAAAASSSDQNSQDIKTPTSASSSSSVASARSTPAVDLSPARFKPTAAISSLFETWRSPLSKIQLIDRLLSLPLDASPFLHALKSTPLAPMVGPACHRLVATEELGTAASATIRLLAKSVEMSAWNVKELVCELGKLLGQGPGEGLEAGEAEKVVERASELVERACKANPELVMIALVQVERPWGVLHNELANQLLQSFLTGHPSHQLVFQRLWQLEPTYLIGALQEFYDSSEMNVTRVLDIAQDLKILDSLLTHPSASEALVLDLASLASRREYLNLDKWLSDRLSGSEGARFAHGCLDFLAKKVAHDLARHSTPTEPTTLALSAPTVSIFIRTLRAHHELLSLPELERFKEIRTQAVQLHPKLMNFLPGNTDEPGVSLSSFDARTEAEVDAFYKKMYDLELSVDQIVSILRAMLDSNEPHSHQFLACLLSGLFDEYKFFATYPAKELSLTAALFGSLVREQLIGYVPLGIAVRYVLDAIRHPIESKWYAFGSQALARFAGRLEEWPQLAGAVAEVEGLRLTHPEVYHRARAVLGGEPDSFLATVVGKGVESGGETSSETSDQEERVFSAISSDDELIKREIRRRKAIGLVIDPTDKRLISSKAAFVEPPEEVSDKILFVINNLSPNNLESKLLELTRALTPELHVWFAKYLVTQRVSIEPNNHTLYLNLIEQLEGSDSLVRRVINETLIKCSRMLECESTLRSGAERTILKNLGGWLGSLTLARDRPIKHRQISFKELLTQGLRSKKLIVAIPFVCKVLEQANKSKIFKPPNPWLMAILQLLIELYKEAELKLNLKFEIEVLCKALSVELSEFKVNESNNNNTLIKSFIEESLNSKQVEAVKEVIEIEELNLERNSTANAPIINSANAPLQVNPVSVQNNVGGVQGLGSGGAGYASGLQELLKQALVELPHLIKFGRESSDQVWRRIVLSAIERAIKDIIGPVVERSVTIASISTRELMVKDFAMEGSEDRMRVAARLMVRHLAAALAAVTTREPLRNQIVANVRSLVLNTEGGVGEEEILWVANENLEVACQVVEKVATEKAMMEIDDCLSAAYEARRRHRELTTNAFWDTSAMAASHYSGMLPSPLRLKLGGLEPDQLRIYEEFSVAQPPPTQSHGEQGEQQPQPQHQHQQQQQPRGNRVELVHEVLARINALAAEVEAEGREEANVKGQVEGLIEAVAGLESTMGVAQKCVAMLYRTGTSFGRDVWVGVLEAVCRLSPKVGQEVCQWLLYAEDERKYSVPVTLALVGRGIVPVTEFDGQMARLIVRDYKPSVVGFVAEFLVGVLDGEASENVSVGMMRHSIGALGRAVQLGRASPGVRSLLERVEEKLVEKEVESEETNAKGLTTVTIGGNGTESGELRDQLSFCFAEWVRMYANAYSIEKPFIDFVSSLQAHGILKGEELSSAFFRVCMELSIDAYIKAKAAGRSAAGGIFQPVDAFARLIALMVKYHTDPTGVDVGRAKTHYMSKLLSIVLLVMGRFQKELGVHFQQKPFFRFFSSLLVHLHALEGHLGSSYQSLMMTISNLIDSMQPANFPGFATSWMALISHRLLMPKLLMFKDREGWPAVHRLLLAHLGFLRPFLNAPKLGEVGRTLYTGTVRILLVLLHDFPTFLAVYYHSLVSAIPVHCIQLSNVILAAYPAGVGLVDPFGQGFRLEKLPESRVCPTIMSDYITLLETEGLRARVESVLGGGGERGELVESVVRRMTKDRSHSNTATINSLVLFLGVRAIGNGENDYEANSESAMILKDLIEIADPECRYMILVSCIYQLRWPNAHTKWYSNLLIDIYTLNKLELIKDQLIRVFLERVIVQRPHPFGIIYSFIHLLFNLGIDLDSNKLNKINNEESYKELKALLGICRRHV</sequence>
<keyword evidence="16" id="KW-1185">Reference proteome</keyword>
<evidence type="ECO:0000259" key="9">
    <source>
        <dbReference type="Pfam" id="PF04054"/>
    </source>
</evidence>
<evidence type="ECO:0000256" key="8">
    <source>
        <dbReference type="SAM" id="MobiDB-lite"/>
    </source>
</evidence>
<feature type="domain" description="CCR4-Not complex component Not1 C-terminal" evidence="9">
    <location>
        <begin position="1948"/>
        <end position="2278"/>
    </location>
</feature>
<evidence type="ECO:0000313" key="16">
    <source>
        <dbReference type="Proteomes" id="UP000886653"/>
    </source>
</evidence>
<dbReference type="InterPro" id="IPR055454">
    <property type="entry name" value="CNOT1-like_NOT1_connector"/>
</dbReference>
<feature type="compositionally biased region" description="Low complexity" evidence="8">
    <location>
        <begin position="460"/>
        <end position="471"/>
    </location>
</feature>
<evidence type="ECO:0000256" key="4">
    <source>
        <dbReference type="ARBA" id="ARBA00023163"/>
    </source>
</evidence>
<evidence type="ECO:0000256" key="2">
    <source>
        <dbReference type="ARBA" id="ARBA00022491"/>
    </source>
</evidence>
<dbReference type="Proteomes" id="UP000886653">
    <property type="component" value="Unassembled WGS sequence"/>
</dbReference>
<dbReference type="CDD" id="cd20710">
    <property type="entry name" value="NOT1_connector"/>
    <property type="match status" value="1"/>
</dbReference>
<feature type="domain" description="CCR4-NOT transcription complex subunit 1 CAF1-binding" evidence="11">
    <location>
        <begin position="1051"/>
        <end position="1262"/>
    </location>
</feature>
<feature type="compositionally biased region" description="Pro residues" evidence="8">
    <location>
        <begin position="170"/>
        <end position="185"/>
    </location>
</feature>
<dbReference type="InterPro" id="IPR024557">
    <property type="entry name" value="CNOT1_dom_4"/>
</dbReference>
<feature type="domain" description="CCR4-NOT transcription complex subunit 1-like NOT1 connector" evidence="14">
    <location>
        <begin position="1629"/>
        <end position="1773"/>
    </location>
</feature>
<dbReference type="GO" id="GO:0017148">
    <property type="term" value="P:negative regulation of translation"/>
    <property type="evidence" value="ECO:0007669"/>
    <property type="project" value="InterPro"/>
</dbReference>
<dbReference type="Pfam" id="PF12842">
    <property type="entry name" value="DUF3819"/>
    <property type="match status" value="1"/>
</dbReference>
<evidence type="ECO:0000259" key="13">
    <source>
        <dbReference type="Pfam" id="PF16418"/>
    </source>
</evidence>
<feature type="domain" description="CCR4-NOT transcription complex subunit 1 TTP binding" evidence="12">
    <location>
        <begin position="826"/>
        <end position="972"/>
    </location>
</feature>
<feature type="compositionally biased region" description="Low complexity" evidence="8">
    <location>
        <begin position="222"/>
        <end position="243"/>
    </location>
</feature>
<keyword evidence="3" id="KW-0805">Transcription regulation</keyword>
<proteinExistence type="predicted"/>
<dbReference type="GO" id="GO:0000932">
    <property type="term" value="C:P-body"/>
    <property type="evidence" value="ECO:0007669"/>
    <property type="project" value="TreeGrafter"/>
</dbReference>
<dbReference type="PANTHER" id="PTHR13162:SF8">
    <property type="entry name" value="CCR4-NOT TRANSCRIPTION COMPLEX SUBUNIT 1"/>
    <property type="match status" value="1"/>
</dbReference>
<keyword evidence="4" id="KW-0804">Transcription</keyword>
<evidence type="ECO:0000256" key="1">
    <source>
        <dbReference type="ARBA" id="ARBA00004123"/>
    </source>
</evidence>
<feature type="domain" description="CCR4-NOT transcription complex subunit 1 HEAT repeat" evidence="13">
    <location>
        <begin position="632"/>
        <end position="780"/>
    </location>
</feature>
<evidence type="ECO:0000256" key="3">
    <source>
        <dbReference type="ARBA" id="ARBA00023015"/>
    </source>
</evidence>
<comment type="caution">
    <text evidence="15">The sequence shown here is derived from an EMBL/GenBank/DDBJ whole genome shotgun (WGS) entry which is preliminary data.</text>
</comment>
<feature type="compositionally biased region" description="Low complexity" evidence="8">
    <location>
        <begin position="1562"/>
        <end position="1582"/>
    </location>
</feature>
<dbReference type="GO" id="GO:0030015">
    <property type="term" value="C:CCR4-NOT core complex"/>
    <property type="evidence" value="ECO:0007669"/>
    <property type="project" value="InterPro"/>
</dbReference>
<comment type="subcellular location">
    <subcellularLocation>
        <location evidence="1">Nucleus</location>
    </subcellularLocation>
</comment>
<dbReference type="InterPro" id="IPR007196">
    <property type="entry name" value="CCR4-Not_Not1_C"/>
</dbReference>
<dbReference type="GO" id="GO:0000289">
    <property type="term" value="P:nuclear-transcribed mRNA poly(A) tail shortening"/>
    <property type="evidence" value="ECO:0007669"/>
    <property type="project" value="UniProtKB-ARBA"/>
</dbReference>
<feature type="region of interest" description="Disordered" evidence="8">
    <location>
        <begin position="1555"/>
        <end position="1585"/>
    </location>
</feature>
<dbReference type="Pfam" id="PF25097">
    <property type="entry name" value="ARM_Cnot1"/>
    <property type="match status" value="1"/>
</dbReference>
<gene>
    <name evidence="15" type="ORF">CROQUDRAFT_657201</name>
</gene>
<dbReference type="Pfam" id="PF04054">
    <property type="entry name" value="Not1"/>
    <property type="match status" value="1"/>
</dbReference>
<feature type="region of interest" description="Disordered" evidence="8">
    <location>
        <begin position="222"/>
        <end position="249"/>
    </location>
</feature>
<dbReference type="InterPro" id="IPR032191">
    <property type="entry name" value="CNOT1_CAF1_bind"/>
</dbReference>
<dbReference type="Gene3D" id="1.25.40.180">
    <property type="match status" value="1"/>
</dbReference>
<accession>A0A9P6NJ52</accession>
<dbReference type="InterPro" id="IPR032193">
    <property type="entry name" value="CNOT1_TTP_bind"/>
</dbReference>
<dbReference type="Pfam" id="PF16415">
    <property type="entry name" value="CNOT1_CAF1_bind"/>
    <property type="match status" value="1"/>
</dbReference>
<reference evidence="15" key="1">
    <citation type="submission" date="2013-11" db="EMBL/GenBank/DDBJ databases">
        <title>Genome sequence of the fusiform rust pathogen reveals effectors for host alternation and coevolution with pine.</title>
        <authorList>
            <consortium name="DOE Joint Genome Institute"/>
            <person name="Smith K."/>
            <person name="Pendleton A."/>
            <person name="Kubisiak T."/>
            <person name="Anderson C."/>
            <person name="Salamov A."/>
            <person name="Aerts A."/>
            <person name="Riley R."/>
            <person name="Clum A."/>
            <person name="Lindquist E."/>
            <person name="Ence D."/>
            <person name="Campbell M."/>
            <person name="Kronenberg Z."/>
            <person name="Feau N."/>
            <person name="Dhillon B."/>
            <person name="Hamelin R."/>
            <person name="Burleigh J."/>
            <person name="Smith J."/>
            <person name="Yandell M."/>
            <person name="Nelson C."/>
            <person name="Grigoriev I."/>
            <person name="Davis J."/>
        </authorList>
    </citation>
    <scope>NUCLEOTIDE SEQUENCE</scope>
    <source>
        <strain evidence="15">G11</strain>
    </source>
</reference>
<feature type="domain" description="CCR4-NOT transcription complex subunit 1" evidence="10">
    <location>
        <begin position="1369"/>
        <end position="1507"/>
    </location>
</feature>
<feature type="region of interest" description="Disordered" evidence="8">
    <location>
        <begin position="170"/>
        <end position="192"/>
    </location>
</feature>
<evidence type="ECO:0000256" key="6">
    <source>
        <dbReference type="ARBA" id="ARBA00059181"/>
    </source>
</evidence>
<keyword evidence="5" id="KW-0539">Nucleus</keyword>
<dbReference type="Pfam" id="PF16417">
    <property type="entry name" value="CNOT1_TTP_bind"/>
    <property type="match status" value="1"/>
</dbReference>
<dbReference type="EMBL" id="MU167259">
    <property type="protein sequence ID" value="KAG0146562.1"/>
    <property type="molecule type" value="Genomic_DNA"/>
</dbReference>
<evidence type="ECO:0000313" key="15">
    <source>
        <dbReference type="EMBL" id="KAG0146562.1"/>
    </source>
</evidence>
<evidence type="ECO:0000256" key="7">
    <source>
        <dbReference type="ARBA" id="ARBA00074459"/>
    </source>
</evidence>
<evidence type="ECO:0000256" key="5">
    <source>
        <dbReference type="ARBA" id="ARBA00023242"/>
    </source>
</evidence>
<dbReference type="Gene3D" id="1.25.40.840">
    <property type="entry name" value="CCR4-NOT transcription complex subunit 1 TTP binding domain"/>
    <property type="match status" value="1"/>
</dbReference>
<evidence type="ECO:0000259" key="11">
    <source>
        <dbReference type="Pfam" id="PF16415"/>
    </source>
</evidence>
<dbReference type="PANTHER" id="PTHR13162">
    <property type="entry name" value="CCR4-NOT TRANSCRIPTION COMPLEX"/>
    <property type="match status" value="1"/>
</dbReference>
<dbReference type="Gene3D" id="1.25.40.800">
    <property type="match status" value="1"/>
</dbReference>
<dbReference type="Pfam" id="PF16418">
    <property type="entry name" value="CNOT1_HEAT"/>
    <property type="match status" value="1"/>
</dbReference>
<keyword evidence="2" id="KW-0678">Repressor</keyword>
<protein>
    <recommendedName>
        <fullName evidence="7">General negative regulator of transcription subunit 1</fullName>
    </recommendedName>
</protein>
<dbReference type="FunFam" id="1.25.40.180:FF:000012">
    <property type="entry name" value="Ccr4-Not transcription complex subunit"/>
    <property type="match status" value="1"/>
</dbReference>
<evidence type="ECO:0000259" key="12">
    <source>
        <dbReference type="Pfam" id="PF16417"/>
    </source>
</evidence>